<dbReference type="EMBL" id="MK072491">
    <property type="protein sequence ID" value="AYV86025.1"/>
    <property type="molecule type" value="Genomic_DNA"/>
</dbReference>
<feature type="compositionally biased region" description="Basic and acidic residues" evidence="1">
    <location>
        <begin position="82"/>
        <end position="99"/>
    </location>
</feature>
<evidence type="ECO:0000313" key="2">
    <source>
        <dbReference type="EMBL" id="AYV86025.1"/>
    </source>
</evidence>
<organism evidence="2">
    <name type="scientific">Solivirus sp</name>
    <dbReference type="NCBI Taxonomy" id="2487772"/>
    <lineage>
        <taxon>Viruses</taxon>
        <taxon>Pithoviruses</taxon>
    </lineage>
</organism>
<feature type="region of interest" description="Disordered" evidence="1">
    <location>
        <begin position="82"/>
        <end position="171"/>
    </location>
</feature>
<protein>
    <submittedName>
        <fullName evidence="2">Uncharacterized protein</fullName>
    </submittedName>
</protein>
<proteinExistence type="predicted"/>
<evidence type="ECO:0000256" key="1">
    <source>
        <dbReference type="SAM" id="MobiDB-lite"/>
    </source>
</evidence>
<dbReference type="InterPro" id="IPR008160">
    <property type="entry name" value="Collagen"/>
</dbReference>
<reference evidence="2" key="1">
    <citation type="submission" date="2018-10" db="EMBL/GenBank/DDBJ databases">
        <title>Hidden diversity of soil giant viruses.</title>
        <authorList>
            <person name="Schulz F."/>
            <person name="Alteio L."/>
            <person name="Goudeau D."/>
            <person name="Ryan E.M."/>
            <person name="Malmstrom R.R."/>
            <person name="Blanchard J."/>
            <person name="Woyke T."/>
        </authorList>
    </citation>
    <scope>NUCLEOTIDE SEQUENCE</scope>
    <source>
        <strain evidence="2">SOV1</strain>
    </source>
</reference>
<feature type="compositionally biased region" description="Low complexity" evidence="1">
    <location>
        <begin position="100"/>
        <end position="171"/>
    </location>
</feature>
<accession>A0A3G5AFM8</accession>
<dbReference type="Pfam" id="PF01391">
    <property type="entry name" value="Collagen"/>
    <property type="match status" value="1"/>
</dbReference>
<sequence length="326" mass="34227">MSCSTNRIIRFDNIESIHKEEILNFLLQNVKFLINEKGELFEIISSKKLKQIRIEEREFYFTDCLTGNRYRILRRGRLEEISASSNRHDSSNRIKEESTRSSSSCSITSSSSSSCSISPTGPTGSTGSTGATGPTGSTGSTGATGATGATGPTGATGSTGPTGATGAVSTGPPDVLSFTPATLVASGNFTSVTTDANGLANVTGSTWNVIANKVYYIDFFLYANLSSIFSLDLRATVSSGTGTEGSVTNLQTHQTNDFNFGLGGSVISLLRSNATSSAALVQPFIPIFLVIMSPSSLILQLTISSEGGTFVNVPVVAGRFAVYQLN</sequence>
<gene>
    <name evidence="2" type="ORF">Solivirus3_25</name>
</gene>
<name>A0A3G5AFM8_9VIRU</name>